<sequence>MNIVVAGDCEKHDFILVAAILLKGYYNNDVMIISDNRRHYQYFDGEVSGIQIRDAEPDVADRPDIVLYDWHHGYPEGLEDEQIVFATSYERQAMEHVDELLDQKHMPALLVVIEEECGLGLNYVDRYYPVITSKISYITSAERRIDWVHDGRVNLKVDKDFAGAVNDFLIEIGNVPKNEIKKLWQYARKRGE</sequence>
<proteinExistence type="predicted"/>
<dbReference type="EMBL" id="CP009285">
    <property type="protein sequence ID" value="AIQ56695.1"/>
    <property type="molecule type" value="Genomic_DNA"/>
</dbReference>
<name>A0A089L9A6_PAEBO</name>
<gene>
    <name evidence="1" type="ORF">PBOR_06900</name>
</gene>
<organism evidence="1 2">
    <name type="scientific">Paenibacillus borealis</name>
    <dbReference type="NCBI Taxonomy" id="160799"/>
    <lineage>
        <taxon>Bacteria</taxon>
        <taxon>Bacillati</taxon>
        <taxon>Bacillota</taxon>
        <taxon>Bacilli</taxon>
        <taxon>Bacillales</taxon>
        <taxon>Paenibacillaceae</taxon>
        <taxon>Paenibacillus</taxon>
    </lineage>
</organism>
<dbReference type="AlphaFoldDB" id="A0A089L9A6"/>
<dbReference type="Proteomes" id="UP000029518">
    <property type="component" value="Chromosome"/>
</dbReference>
<protein>
    <submittedName>
        <fullName evidence="1">Uncharacterized protein</fullName>
    </submittedName>
</protein>
<dbReference type="OrthoDB" id="2588905at2"/>
<keyword evidence="2" id="KW-1185">Reference proteome</keyword>
<dbReference type="RefSeq" id="WP_042210999.1">
    <property type="nucleotide sequence ID" value="NZ_CP009285.1"/>
</dbReference>
<accession>A0A089L9A6</accession>
<dbReference type="KEGG" id="pbd:PBOR_06900"/>
<evidence type="ECO:0000313" key="2">
    <source>
        <dbReference type="Proteomes" id="UP000029518"/>
    </source>
</evidence>
<evidence type="ECO:0000313" key="1">
    <source>
        <dbReference type="EMBL" id="AIQ56695.1"/>
    </source>
</evidence>
<dbReference type="HOGENOM" id="CLU_1413943_0_0_9"/>
<reference evidence="1" key="1">
    <citation type="submission" date="2014-08" db="EMBL/GenBank/DDBJ databases">
        <title>Comparative genomics of the Paenibacillus odorifer group.</title>
        <authorList>
            <person name="den Bakker H.C."/>
            <person name="Tsai Y.-C.Y.-C."/>
            <person name="Martin N."/>
            <person name="Korlach J."/>
            <person name="Wiedmann M."/>
        </authorList>
    </citation>
    <scope>NUCLEOTIDE SEQUENCE [LARGE SCALE GENOMIC DNA]</scope>
    <source>
        <strain evidence="1">DSM 13188</strain>
    </source>
</reference>